<reference evidence="1" key="1">
    <citation type="submission" date="2019-11" db="EMBL/GenBank/DDBJ databases">
        <title>Nori genome reveals adaptations in red seaweeds to the harsh intertidal environment.</title>
        <authorList>
            <person name="Wang D."/>
            <person name="Mao Y."/>
        </authorList>
    </citation>
    <scope>NUCLEOTIDE SEQUENCE</scope>
    <source>
        <tissue evidence="1">Gametophyte</tissue>
    </source>
</reference>
<proteinExistence type="predicted"/>
<evidence type="ECO:0000313" key="2">
    <source>
        <dbReference type="Proteomes" id="UP000798662"/>
    </source>
</evidence>
<gene>
    <name evidence="1" type="ORF">I4F81_002214</name>
</gene>
<keyword evidence="2" id="KW-1185">Reference proteome</keyword>
<comment type="caution">
    <text evidence="1">The sequence shown here is derived from an EMBL/GenBank/DDBJ whole genome shotgun (WGS) entry which is preliminary data.</text>
</comment>
<dbReference type="Proteomes" id="UP000798662">
    <property type="component" value="Chromosome 1"/>
</dbReference>
<organism evidence="1 2">
    <name type="scientific">Pyropia yezoensis</name>
    <name type="common">Susabi-nori</name>
    <name type="synonym">Porphyra yezoensis</name>
    <dbReference type="NCBI Taxonomy" id="2788"/>
    <lineage>
        <taxon>Eukaryota</taxon>
        <taxon>Rhodophyta</taxon>
        <taxon>Bangiophyceae</taxon>
        <taxon>Bangiales</taxon>
        <taxon>Bangiaceae</taxon>
        <taxon>Pyropia</taxon>
    </lineage>
</organism>
<name>A0ACC3BNR7_PYRYE</name>
<evidence type="ECO:0000313" key="1">
    <source>
        <dbReference type="EMBL" id="KAK1859620.1"/>
    </source>
</evidence>
<dbReference type="EMBL" id="CM020618">
    <property type="protein sequence ID" value="KAK1859620.1"/>
    <property type="molecule type" value="Genomic_DNA"/>
</dbReference>
<sequence>MALRRGHGRLRQRAALLRCAWPSPPELAATLPLQDDMLRCGCTPPPPQAPPRPPPPPPHRPIVSSCPAGTHIRFVDWVPSDHRTCTDSTMAAEPRPKCTTDSWLWWLDAPAGPTRRRRVTPPALTVTTAPAAAAERDQLRRTRMASQWPARRPRRGHPPPRPRTPRAQPLHQGRTLQYSRHGPACARSSRCPYPTSTSTRPSPSPSNAWPASPVA</sequence>
<accession>A0ACC3BNR7</accession>
<protein>
    <submittedName>
        <fullName evidence="1">Uncharacterized protein</fullName>
    </submittedName>
</protein>